<dbReference type="Gene3D" id="3.40.50.510">
    <property type="entry name" value="Phosphotransferase system, mannose-type IIA component"/>
    <property type="match status" value="1"/>
</dbReference>
<evidence type="ECO:0000256" key="7">
    <source>
        <dbReference type="ARBA" id="ARBA00022777"/>
    </source>
</evidence>
<keyword evidence="6" id="KW-0598">Phosphotransferase system</keyword>
<dbReference type="Pfam" id="PF03610">
    <property type="entry name" value="EIIA-man"/>
    <property type="match status" value="1"/>
</dbReference>
<dbReference type="PROSITE" id="PS51096">
    <property type="entry name" value="PTS_EIIA_TYPE_4"/>
    <property type="match status" value="1"/>
</dbReference>
<dbReference type="InterPro" id="IPR036662">
    <property type="entry name" value="PTS_EIIA_man-typ_sf"/>
</dbReference>
<evidence type="ECO:0000259" key="8">
    <source>
        <dbReference type="PROSITE" id="PS51096"/>
    </source>
</evidence>
<evidence type="ECO:0000256" key="4">
    <source>
        <dbReference type="ARBA" id="ARBA00022597"/>
    </source>
</evidence>
<dbReference type="RefSeq" id="WP_209558602.1">
    <property type="nucleotide sequence ID" value="NZ_JAEDXU010000010.1"/>
</dbReference>
<protein>
    <submittedName>
        <fullName evidence="9">PTS sugar transporter subunit IIA</fullName>
    </submittedName>
</protein>
<dbReference type="InterPro" id="IPR033887">
    <property type="entry name" value="PTS_IIA_man"/>
</dbReference>
<evidence type="ECO:0000313" key="9">
    <source>
        <dbReference type="EMBL" id="MBP1047821.1"/>
    </source>
</evidence>
<dbReference type="Proteomes" id="UP000673375">
    <property type="component" value="Unassembled WGS sequence"/>
</dbReference>
<keyword evidence="2" id="KW-0813">Transport</keyword>
<dbReference type="InterPro" id="IPR004701">
    <property type="entry name" value="PTS_EIIA_man-typ"/>
</dbReference>
<dbReference type="EMBL" id="JAEDXU010000010">
    <property type="protein sequence ID" value="MBP1047821.1"/>
    <property type="molecule type" value="Genomic_DNA"/>
</dbReference>
<feature type="domain" description="PTS EIIA type-4" evidence="8">
    <location>
        <begin position="1"/>
        <end position="125"/>
    </location>
</feature>
<evidence type="ECO:0000256" key="2">
    <source>
        <dbReference type="ARBA" id="ARBA00022448"/>
    </source>
</evidence>
<proteinExistence type="predicted"/>
<evidence type="ECO:0000256" key="1">
    <source>
        <dbReference type="ARBA" id="ARBA00004496"/>
    </source>
</evidence>
<accession>A0ABS4CMJ4</accession>
<dbReference type="InterPro" id="IPR051471">
    <property type="entry name" value="Bacterial_PTS_sugar_comp"/>
</dbReference>
<keyword evidence="3" id="KW-0963">Cytoplasm</keyword>
<keyword evidence="10" id="KW-1185">Reference proteome</keyword>
<comment type="caution">
    <text evidence="9">The sequence shown here is derived from an EMBL/GenBank/DDBJ whole genome shotgun (WGS) entry which is preliminary data.</text>
</comment>
<evidence type="ECO:0000256" key="3">
    <source>
        <dbReference type="ARBA" id="ARBA00022490"/>
    </source>
</evidence>
<evidence type="ECO:0000256" key="6">
    <source>
        <dbReference type="ARBA" id="ARBA00022683"/>
    </source>
</evidence>
<dbReference type="PANTHER" id="PTHR33799">
    <property type="entry name" value="PTS PERMEASE-RELATED-RELATED"/>
    <property type="match status" value="1"/>
</dbReference>
<organism evidence="9 10">
    <name type="scientific">Enterococcus larvae</name>
    <dbReference type="NCBI Taxonomy" id="2794352"/>
    <lineage>
        <taxon>Bacteria</taxon>
        <taxon>Bacillati</taxon>
        <taxon>Bacillota</taxon>
        <taxon>Bacilli</taxon>
        <taxon>Lactobacillales</taxon>
        <taxon>Enterococcaceae</taxon>
        <taxon>Enterococcus</taxon>
    </lineage>
</organism>
<reference evidence="9 10" key="1">
    <citation type="submission" date="2020-12" db="EMBL/GenBank/DDBJ databases">
        <title>Vagococcus allomyrinae sp. nov. and Enterococcus lavae sp. nov., isolated from the larvae of Allomyrina dichotoma.</title>
        <authorList>
            <person name="Lee S.D."/>
        </authorList>
    </citation>
    <scope>NUCLEOTIDE SEQUENCE [LARGE SCALE GENOMIC DNA]</scope>
    <source>
        <strain evidence="9 10">BWM-S5</strain>
    </source>
</reference>
<keyword evidence="4 9" id="KW-0762">Sugar transport</keyword>
<name>A0ABS4CMJ4_9ENTE</name>
<evidence type="ECO:0000313" key="10">
    <source>
        <dbReference type="Proteomes" id="UP000673375"/>
    </source>
</evidence>
<keyword evidence="5" id="KW-0808">Transferase</keyword>
<sequence length="145" mass="15283">MIGCILTGHGSFSPGMMGAVEMIAGPQELFEVIPFREEEALEAFEGKMTQALENLSSAEGIVIFTDLLGGTPFRTAMLAASGKEQVQVIAGTNLPILIEGSGLRQAFDSVEDFIPAILAIGKDGLMHATLDLIDVSAAEDEEEGI</sequence>
<evidence type="ECO:0000256" key="5">
    <source>
        <dbReference type="ARBA" id="ARBA00022679"/>
    </source>
</evidence>
<comment type="subcellular location">
    <subcellularLocation>
        <location evidence="1">Cytoplasm</location>
    </subcellularLocation>
</comment>
<keyword evidence="7" id="KW-0418">Kinase</keyword>
<dbReference type="PANTHER" id="PTHR33799:SF1">
    <property type="entry name" value="PTS SYSTEM MANNOSE-SPECIFIC EIIAB COMPONENT-RELATED"/>
    <property type="match status" value="1"/>
</dbReference>
<dbReference type="CDD" id="cd00006">
    <property type="entry name" value="PTS_IIA_man"/>
    <property type="match status" value="1"/>
</dbReference>
<dbReference type="SUPFAM" id="SSF53062">
    <property type="entry name" value="PTS system fructose IIA component-like"/>
    <property type="match status" value="1"/>
</dbReference>
<gene>
    <name evidence="9" type="ORF">I6N96_16140</name>
</gene>